<sequence length="119" mass="13612">MSVRVKVIYHYYDRSAEKWVDPDKYGYMDVVYDMYNSVLDHVEEGKNITFSVSCVPPEGKPDIPIKSDMDVVNMSASSLEEDFFRLIAFYVQVSQEYSKDYTVNGYPPSIVGRNGKSGL</sequence>
<organism evidence="1 2">
    <name type="scientific">Protea cynaroides</name>
    <dbReference type="NCBI Taxonomy" id="273540"/>
    <lineage>
        <taxon>Eukaryota</taxon>
        <taxon>Viridiplantae</taxon>
        <taxon>Streptophyta</taxon>
        <taxon>Embryophyta</taxon>
        <taxon>Tracheophyta</taxon>
        <taxon>Spermatophyta</taxon>
        <taxon>Magnoliopsida</taxon>
        <taxon>Proteales</taxon>
        <taxon>Proteaceae</taxon>
        <taxon>Protea</taxon>
    </lineage>
</organism>
<dbReference type="OrthoDB" id="10612050at2759"/>
<name>A0A9Q0QVY3_9MAGN</name>
<comment type="caution">
    <text evidence="1">The sequence shown here is derived from an EMBL/GenBank/DDBJ whole genome shotgun (WGS) entry which is preliminary data.</text>
</comment>
<dbReference type="EMBL" id="JAMYWD010000004">
    <property type="protein sequence ID" value="KAJ4973755.1"/>
    <property type="molecule type" value="Genomic_DNA"/>
</dbReference>
<evidence type="ECO:0000313" key="1">
    <source>
        <dbReference type="EMBL" id="KAJ4973755.1"/>
    </source>
</evidence>
<dbReference type="AlphaFoldDB" id="A0A9Q0QVY3"/>
<gene>
    <name evidence="1" type="ORF">NE237_006929</name>
</gene>
<keyword evidence="2" id="KW-1185">Reference proteome</keyword>
<evidence type="ECO:0000313" key="2">
    <source>
        <dbReference type="Proteomes" id="UP001141806"/>
    </source>
</evidence>
<proteinExistence type="predicted"/>
<accession>A0A9Q0QVY3</accession>
<dbReference type="Proteomes" id="UP001141806">
    <property type="component" value="Unassembled WGS sequence"/>
</dbReference>
<reference evidence="1" key="1">
    <citation type="journal article" date="2023" name="Plant J.">
        <title>The genome of the king protea, Protea cynaroides.</title>
        <authorList>
            <person name="Chang J."/>
            <person name="Duong T.A."/>
            <person name="Schoeman C."/>
            <person name="Ma X."/>
            <person name="Roodt D."/>
            <person name="Barker N."/>
            <person name="Li Z."/>
            <person name="Van de Peer Y."/>
            <person name="Mizrachi E."/>
        </authorList>
    </citation>
    <scope>NUCLEOTIDE SEQUENCE</scope>
    <source>
        <tissue evidence="1">Young leaves</tissue>
    </source>
</reference>
<protein>
    <submittedName>
        <fullName evidence="1">Uncharacterized protein</fullName>
    </submittedName>
</protein>